<name>A0ABX0NWD5_9BURK</name>
<dbReference type="EMBL" id="WHJH01000023">
    <property type="protein sequence ID" value="NHZ91039.1"/>
    <property type="molecule type" value="Genomic_DNA"/>
</dbReference>
<proteinExistence type="predicted"/>
<evidence type="ECO:0008006" key="3">
    <source>
        <dbReference type="Google" id="ProtNLM"/>
    </source>
</evidence>
<comment type="caution">
    <text evidence="1">The sequence shown here is derived from an EMBL/GenBank/DDBJ whole genome shotgun (WGS) entry which is preliminary data.</text>
</comment>
<organism evidence="1 2">
    <name type="scientific">Massilia mucilaginosa</name>
    <dbReference type="NCBI Taxonomy" id="2609282"/>
    <lineage>
        <taxon>Bacteria</taxon>
        <taxon>Pseudomonadati</taxon>
        <taxon>Pseudomonadota</taxon>
        <taxon>Betaproteobacteria</taxon>
        <taxon>Burkholderiales</taxon>
        <taxon>Oxalobacteraceae</taxon>
        <taxon>Telluria group</taxon>
        <taxon>Massilia</taxon>
    </lineage>
</organism>
<sequence length="178" mass="19543">MHRILSVNPSLPQHIEQIAHAPEVYRPFACPHCGVAGLWLHGFYERKPDRDGPAAVSLNPVLVARFCCGACGRTCSRLPLCIAPRRWHPWAKQQRVLLDLLAGASLRGAALCAGVACHTARRWRDWLHAGTATFAFMLRSRFPELGRGGDGPGFWTACLSAMPLAEAMAWADHEVSVP</sequence>
<accession>A0ABX0NWD5</accession>
<evidence type="ECO:0000313" key="1">
    <source>
        <dbReference type="EMBL" id="NHZ91039.1"/>
    </source>
</evidence>
<reference evidence="1 2" key="1">
    <citation type="submission" date="2019-10" db="EMBL/GenBank/DDBJ databases">
        <title>Taxonomy of Antarctic Massilia spp.: description of Massilia rubra sp. nov., Massilia aquatica sp. nov., Massilia mucilaginosa sp. nov., Massilia frigida sp. nov. isolated from streams, lakes and regoliths.</title>
        <authorList>
            <person name="Holochova P."/>
            <person name="Sedlacek I."/>
            <person name="Kralova S."/>
            <person name="Maslanova I."/>
            <person name="Busse H.-J."/>
            <person name="Stankova E."/>
            <person name="Vrbovska V."/>
            <person name="Kovarovic V."/>
            <person name="Bartak M."/>
            <person name="Svec P."/>
            <person name="Pantucek R."/>
        </authorList>
    </citation>
    <scope>NUCLEOTIDE SEQUENCE [LARGE SCALE GENOMIC DNA]</scope>
    <source>
        <strain evidence="1 2">CCM 8733</strain>
    </source>
</reference>
<dbReference type="Proteomes" id="UP000609726">
    <property type="component" value="Unassembled WGS sequence"/>
</dbReference>
<keyword evidence="2" id="KW-1185">Reference proteome</keyword>
<evidence type="ECO:0000313" key="2">
    <source>
        <dbReference type="Proteomes" id="UP000609726"/>
    </source>
</evidence>
<gene>
    <name evidence="1" type="ORF">F2P45_18740</name>
</gene>
<dbReference type="RefSeq" id="WP_166878409.1">
    <property type="nucleotide sequence ID" value="NZ_WHJH01000023.1"/>
</dbReference>
<protein>
    <recommendedName>
        <fullName evidence="3">Transposase</fullName>
    </recommendedName>
</protein>